<dbReference type="Gene3D" id="3.90.220.20">
    <property type="entry name" value="DNA methylase specificity domains"/>
    <property type="match status" value="1"/>
</dbReference>
<feature type="coiled-coil region" evidence="3">
    <location>
        <begin position="162"/>
        <end position="199"/>
    </location>
</feature>
<dbReference type="GO" id="GO:0004519">
    <property type="term" value="F:endonuclease activity"/>
    <property type="evidence" value="ECO:0007669"/>
    <property type="project" value="UniProtKB-KW"/>
</dbReference>
<organism evidence="4 5">
    <name type="scientific">Phormidium pseudopriestleyi FRX01</name>
    <dbReference type="NCBI Taxonomy" id="1759528"/>
    <lineage>
        <taxon>Bacteria</taxon>
        <taxon>Bacillati</taxon>
        <taxon>Cyanobacteriota</taxon>
        <taxon>Cyanophyceae</taxon>
        <taxon>Oscillatoriophycideae</taxon>
        <taxon>Oscillatoriales</taxon>
        <taxon>Oscillatoriaceae</taxon>
        <taxon>Phormidium</taxon>
    </lineage>
</organism>
<evidence type="ECO:0000256" key="3">
    <source>
        <dbReference type="SAM" id="Coils"/>
    </source>
</evidence>
<dbReference type="PANTHER" id="PTHR43140">
    <property type="entry name" value="TYPE-1 RESTRICTION ENZYME ECOKI SPECIFICITY PROTEIN"/>
    <property type="match status" value="1"/>
</dbReference>
<evidence type="ECO:0000256" key="1">
    <source>
        <dbReference type="ARBA" id="ARBA00022747"/>
    </source>
</evidence>
<accession>A0ABS3FL36</accession>
<protein>
    <submittedName>
        <fullName evidence="4">Restriction endonuclease subunit S</fullName>
    </submittedName>
</protein>
<keyword evidence="4" id="KW-0540">Nuclease</keyword>
<reference evidence="4 5" key="1">
    <citation type="submission" date="2021-03" db="EMBL/GenBank/DDBJ databases">
        <title>Metabolic Capacity of the Antarctic Cyanobacterium Phormidium pseudopriestleyi that Sustains Oxygenic Photosynthesis in the Presence of Hydrogen Sulfide.</title>
        <authorList>
            <person name="Lumian J.E."/>
            <person name="Jungblut A.D."/>
            <person name="Dillon M.L."/>
            <person name="Hawes I."/>
            <person name="Doran P.T."/>
            <person name="Mackey T.J."/>
            <person name="Dick G.J."/>
            <person name="Grettenberger C.L."/>
            <person name="Sumner D.Y."/>
        </authorList>
    </citation>
    <scope>NUCLEOTIDE SEQUENCE [LARGE SCALE GENOMIC DNA]</scope>
    <source>
        <strain evidence="4 5">FRX01</strain>
    </source>
</reference>
<dbReference type="SUPFAM" id="SSF116734">
    <property type="entry name" value="DNA methylase specificity domain"/>
    <property type="match status" value="1"/>
</dbReference>
<keyword evidence="3" id="KW-0175">Coiled coil</keyword>
<proteinExistence type="predicted"/>
<keyword evidence="5" id="KW-1185">Reference proteome</keyword>
<comment type="caution">
    <text evidence="4">The sequence shown here is derived from an EMBL/GenBank/DDBJ whole genome shotgun (WGS) entry which is preliminary data.</text>
</comment>
<keyword evidence="4" id="KW-0378">Hydrolase</keyword>
<sequence length="215" mass="24601">MKPQIINASTLPMGQRWSWRKLSDLCHEDRNIVGPESERAKQLPYLSLEHIESNTGRLLKDPSELAVDEGQSTSFAFDTRHILYGKLRPYLNKVALPTFSGRCTTEFIPLLPRSNVSRRYLGWLFRRPDTVAFAMEGKTGSRMPRANIKELLTLPVPIPQDIETQEQLADEIDAEMMKIKKAKEALQEQLALVEELSQRILMDFPLQFLAFEGDS</sequence>
<keyword evidence="4" id="KW-0255">Endonuclease</keyword>
<keyword evidence="2" id="KW-0238">DNA-binding</keyword>
<gene>
    <name evidence="4" type="ORF">J0895_01600</name>
</gene>
<evidence type="ECO:0000256" key="2">
    <source>
        <dbReference type="ARBA" id="ARBA00023125"/>
    </source>
</evidence>
<evidence type="ECO:0000313" key="5">
    <source>
        <dbReference type="Proteomes" id="UP000664844"/>
    </source>
</evidence>
<dbReference type="InterPro" id="IPR044946">
    <property type="entry name" value="Restrct_endonuc_typeI_TRD_sf"/>
</dbReference>
<dbReference type="RefSeq" id="WP_207086399.1">
    <property type="nucleotide sequence ID" value="NZ_JAFLQW010000042.1"/>
</dbReference>
<dbReference type="PANTHER" id="PTHR43140:SF1">
    <property type="entry name" value="TYPE I RESTRICTION ENZYME ECOKI SPECIFICITY SUBUNIT"/>
    <property type="match status" value="1"/>
</dbReference>
<name>A0ABS3FL36_9CYAN</name>
<dbReference type="InterPro" id="IPR051212">
    <property type="entry name" value="Type-I_RE_S_subunit"/>
</dbReference>
<evidence type="ECO:0000313" key="4">
    <source>
        <dbReference type="EMBL" id="MBO0347823.1"/>
    </source>
</evidence>
<dbReference type="EMBL" id="JAFLQW010000042">
    <property type="protein sequence ID" value="MBO0347823.1"/>
    <property type="molecule type" value="Genomic_DNA"/>
</dbReference>
<dbReference type="Proteomes" id="UP000664844">
    <property type="component" value="Unassembled WGS sequence"/>
</dbReference>
<keyword evidence="1" id="KW-0680">Restriction system</keyword>